<protein>
    <submittedName>
        <fullName evidence="1">Primosomal replication protein PriB/PriC domain protein</fullName>
    </submittedName>
</protein>
<reference evidence="1 2" key="1">
    <citation type="submission" date="2014-06" db="EMBL/GenBank/DDBJ databases">
        <title>Draft genome sequence of an extremely salt tolerant bacteria Halomonas salina/CIFRI 1.</title>
        <authorList>
            <person name="Behera B.D."/>
            <person name="Meena D.K."/>
            <person name="Das P."/>
            <person name="Maharana J."/>
            <person name="Paria P."/>
            <person name="Sharma A.P."/>
            <person name="Shamsudheen K.V."/>
            <person name="Rijit J."/>
            <person name="Dixit V."/>
            <person name="Verma A."/>
            <person name="Scaria V."/>
            <person name="Sivasubbu S."/>
        </authorList>
    </citation>
    <scope>NUCLEOTIDE SEQUENCE [LARGE SCALE GENOMIC DNA]</scope>
    <source>
        <strain evidence="1 2">CIFRI 1</strain>
    </source>
</reference>
<organism evidence="1 2">
    <name type="scientific">Halomonas salina</name>
    <dbReference type="NCBI Taxonomy" id="42565"/>
    <lineage>
        <taxon>Bacteria</taxon>
        <taxon>Pseudomonadati</taxon>
        <taxon>Pseudomonadota</taxon>
        <taxon>Gammaproteobacteria</taxon>
        <taxon>Oceanospirillales</taxon>
        <taxon>Halomonadaceae</taxon>
        <taxon>Halomonas</taxon>
    </lineage>
</organism>
<name>A0ABR4WU73_9GAMM</name>
<sequence>MATAQEMVDYYTDAEIAALEGRQFMFNGRQVMTQDLTQIRNGRREWERKLAAEQAAAGGGMPGIAFTRFE</sequence>
<gene>
    <name evidence="1" type="ORF">FP66_04535</name>
</gene>
<evidence type="ECO:0000313" key="1">
    <source>
        <dbReference type="EMBL" id="KGE78267.1"/>
    </source>
</evidence>
<evidence type="ECO:0000313" key="2">
    <source>
        <dbReference type="Proteomes" id="UP000029721"/>
    </source>
</evidence>
<dbReference type="EMBL" id="JOKD01000020">
    <property type="protein sequence ID" value="KGE78267.1"/>
    <property type="molecule type" value="Genomic_DNA"/>
</dbReference>
<accession>A0ABR4WU73</accession>
<keyword evidence="2" id="KW-1185">Reference proteome</keyword>
<proteinExistence type="predicted"/>
<comment type="caution">
    <text evidence="1">The sequence shown here is derived from an EMBL/GenBank/DDBJ whole genome shotgun (WGS) entry which is preliminary data.</text>
</comment>
<dbReference type="RefSeq" id="WP_035595479.1">
    <property type="nucleotide sequence ID" value="NZ_JOKD01000020.1"/>
</dbReference>
<dbReference type="Proteomes" id="UP000029721">
    <property type="component" value="Unassembled WGS sequence"/>
</dbReference>